<keyword evidence="5 9" id="KW-0812">Transmembrane</keyword>
<evidence type="ECO:0000256" key="8">
    <source>
        <dbReference type="ARBA" id="ARBA00023315"/>
    </source>
</evidence>
<evidence type="ECO:0000313" key="11">
    <source>
        <dbReference type="EMBL" id="RZT96993.1"/>
    </source>
</evidence>
<dbReference type="Pfam" id="PF20154">
    <property type="entry name" value="LNT_N"/>
    <property type="match status" value="1"/>
</dbReference>
<feature type="transmembrane region" description="Helical" evidence="9">
    <location>
        <begin position="153"/>
        <end position="172"/>
    </location>
</feature>
<dbReference type="AlphaFoldDB" id="A0A4Q7VL69"/>
<keyword evidence="8 9" id="KW-0012">Acyltransferase</keyword>
<feature type="transmembrane region" description="Helical" evidence="9">
    <location>
        <begin position="179"/>
        <end position="198"/>
    </location>
</feature>
<gene>
    <name evidence="9" type="primary">lnt</name>
    <name evidence="11" type="ORF">EV201_1650</name>
</gene>
<dbReference type="EMBL" id="SHKN01000001">
    <property type="protein sequence ID" value="RZT96993.1"/>
    <property type="molecule type" value="Genomic_DNA"/>
</dbReference>
<dbReference type="RefSeq" id="WP_130307067.1">
    <property type="nucleotide sequence ID" value="NZ_SHKN01000001.1"/>
</dbReference>
<dbReference type="Proteomes" id="UP000293562">
    <property type="component" value="Unassembled WGS sequence"/>
</dbReference>
<dbReference type="UniPathway" id="UPA00666"/>
<feature type="transmembrane region" description="Helical" evidence="9">
    <location>
        <begin position="494"/>
        <end position="512"/>
    </location>
</feature>
<feature type="transmembrane region" description="Helical" evidence="9">
    <location>
        <begin position="104"/>
        <end position="122"/>
    </location>
</feature>
<name>A0A4Q7VL69_9BACT</name>
<evidence type="ECO:0000259" key="10">
    <source>
        <dbReference type="PROSITE" id="PS50263"/>
    </source>
</evidence>
<dbReference type="HAMAP" id="MF_01148">
    <property type="entry name" value="Lnt"/>
    <property type="match status" value="1"/>
</dbReference>
<keyword evidence="11" id="KW-0449">Lipoprotein</keyword>
<reference evidence="11 12" key="1">
    <citation type="submission" date="2019-02" db="EMBL/GenBank/DDBJ databases">
        <title>Genomic Encyclopedia of Type Strains, Phase IV (KMG-IV): sequencing the most valuable type-strain genomes for metagenomic binning, comparative biology and taxonomic classification.</title>
        <authorList>
            <person name="Goeker M."/>
        </authorList>
    </citation>
    <scope>NUCLEOTIDE SEQUENCE [LARGE SCALE GENOMIC DNA]</scope>
    <source>
        <strain evidence="11 12">DSM 28825</strain>
    </source>
</reference>
<dbReference type="Pfam" id="PF00795">
    <property type="entry name" value="CN_hydrolase"/>
    <property type="match status" value="1"/>
</dbReference>
<evidence type="ECO:0000256" key="6">
    <source>
        <dbReference type="ARBA" id="ARBA00022989"/>
    </source>
</evidence>
<proteinExistence type="inferred from homology"/>
<feature type="domain" description="CN hydrolase" evidence="10">
    <location>
        <begin position="213"/>
        <end position="481"/>
    </location>
</feature>
<evidence type="ECO:0000256" key="4">
    <source>
        <dbReference type="ARBA" id="ARBA00022679"/>
    </source>
</evidence>
<organism evidence="11 12">
    <name type="scientific">Ancylomarina subtilis</name>
    <dbReference type="NCBI Taxonomy" id="1639035"/>
    <lineage>
        <taxon>Bacteria</taxon>
        <taxon>Pseudomonadati</taxon>
        <taxon>Bacteroidota</taxon>
        <taxon>Bacteroidia</taxon>
        <taxon>Marinilabiliales</taxon>
        <taxon>Marinifilaceae</taxon>
        <taxon>Ancylomarina</taxon>
    </lineage>
</organism>
<feature type="transmembrane region" description="Helical" evidence="9">
    <location>
        <begin position="76"/>
        <end position="97"/>
    </location>
</feature>
<comment type="similarity">
    <text evidence="2 9">Belongs to the CN hydrolase family. Apolipoprotein N-acyltransferase subfamily.</text>
</comment>
<dbReference type="NCBIfam" id="TIGR00546">
    <property type="entry name" value="lnt"/>
    <property type="match status" value="1"/>
</dbReference>
<dbReference type="OrthoDB" id="9804277at2"/>
<comment type="caution">
    <text evidence="11">The sequence shown here is derived from an EMBL/GenBank/DDBJ whole genome shotgun (WGS) entry which is preliminary data.</text>
</comment>
<dbReference type="CDD" id="cd07571">
    <property type="entry name" value="ALP_N-acyl_transferase"/>
    <property type="match status" value="1"/>
</dbReference>
<comment type="subcellular location">
    <subcellularLocation>
        <location evidence="1 9">Cell membrane</location>
        <topology evidence="1 9">Multi-pass membrane protein</topology>
    </subcellularLocation>
</comment>
<keyword evidence="3 9" id="KW-1003">Cell membrane</keyword>
<dbReference type="GO" id="GO:0016410">
    <property type="term" value="F:N-acyltransferase activity"/>
    <property type="evidence" value="ECO:0007669"/>
    <property type="project" value="UniProtKB-UniRule"/>
</dbReference>
<protein>
    <recommendedName>
        <fullName evidence="9">Apolipoprotein N-acyltransferase</fullName>
        <shortName evidence="9">ALP N-acyltransferase</shortName>
        <ecNumber evidence="9">2.3.1.269</ecNumber>
    </recommendedName>
</protein>
<keyword evidence="12" id="KW-1185">Reference proteome</keyword>
<evidence type="ECO:0000256" key="9">
    <source>
        <dbReference type="HAMAP-Rule" id="MF_01148"/>
    </source>
</evidence>
<feature type="transmembrane region" description="Helical" evidence="9">
    <location>
        <begin position="51"/>
        <end position="70"/>
    </location>
</feature>
<dbReference type="EC" id="2.3.1.269" evidence="9"/>
<dbReference type="InterPro" id="IPR003010">
    <property type="entry name" value="C-N_Hydrolase"/>
</dbReference>
<accession>A0A4Q7VL69</accession>
<dbReference type="InterPro" id="IPR045378">
    <property type="entry name" value="LNT_N"/>
</dbReference>
<comment type="function">
    <text evidence="9">Catalyzes the phospholipid dependent N-acylation of the N-terminal cysteine of apolipoprotein, the last step in lipoprotein maturation.</text>
</comment>
<dbReference type="GO" id="GO:0005886">
    <property type="term" value="C:plasma membrane"/>
    <property type="evidence" value="ECO:0007669"/>
    <property type="project" value="UniProtKB-SubCell"/>
</dbReference>
<evidence type="ECO:0000256" key="5">
    <source>
        <dbReference type="ARBA" id="ARBA00022692"/>
    </source>
</evidence>
<keyword evidence="4 9" id="KW-0808">Transferase</keyword>
<feature type="transmembrane region" description="Helical" evidence="9">
    <location>
        <begin position="20"/>
        <end position="39"/>
    </location>
</feature>
<keyword evidence="7 9" id="KW-0472">Membrane</keyword>
<comment type="pathway">
    <text evidence="9">Protein modification; lipoprotein biosynthesis (N-acyl transfer).</text>
</comment>
<dbReference type="GO" id="GO:0042158">
    <property type="term" value="P:lipoprotein biosynthetic process"/>
    <property type="evidence" value="ECO:0007669"/>
    <property type="project" value="UniProtKB-UniRule"/>
</dbReference>
<dbReference type="Gene3D" id="3.60.110.10">
    <property type="entry name" value="Carbon-nitrogen hydrolase"/>
    <property type="match status" value="1"/>
</dbReference>
<dbReference type="InterPro" id="IPR004563">
    <property type="entry name" value="Apolipo_AcylTrfase"/>
</dbReference>
<evidence type="ECO:0000313" key="12">
    <source>
        <dbReference type="Proteomes" id="UP000293562"/>
    </source>
</evidence>
<evidence type="ECO:0000256" key="7">
    <source>
        <dbReference type="ARBA" id="ARBA00023136"/>
    </source>
</evidence>
<sequence>MKYKTSLLAILSGLLLSMPWSYSLLFFTIFFAYLPLLILEEESHKHDNPYWLFNYTFLAFLIWNSLSYWWVAEAQLLGSILIILINSALQATVFWLISITRKQLKISILFPFLIISLGFEYFHTQWDLAWPWLNLGNAFAAQPKLVQWYEYTGVRGGSLWLILFNIALFSLYKKRNIKNLLGSLLLIGLPIGLSLYLYNQDEKPISSKSFSLIQPNLDPYTEKFNPENEEKHLDVFLEQADYLLNKTETDFLFGPETMILQAINEDEPLESDSYKKLLKLKQKYKQTDFFLGVHSYQKLGDKIPAGSRFSSEGNYYYEAFNSALLLDRNNKPDFYHKTKLVPLFERMPFVQYLSFLGKYSLELGGYNGTYSNRNSTNNFILSDSISIVPIVCFESIFGDYCAQRIPETASFMCMITNDGWWKNSMGYKFHFDFSRLRAIENRRQIVRVANNGISALINTKGEIEQESAWWEKAILTGEVKLYFRKTFFSEHGDYMGRIAAFFSVLLLIFVKIRRISQPKD</sequence>
<comment type="catalytic activity">
    <reaction evidence="9">
        <text>N-terminal S-1,2-diacyl-sn-glyceryl-L-cysteinyl-[lipoprotein] + a glycerophospholipid = N-acyl-S-1,2-diacyl-sn-glyceryl-L-cysteinyl-[lipoprotein] + a 2-acyl-sn-glycero-3-phospholipid + H(+)</text>
        <dbReference type="Rhea" id="RHEA:48228"/>
        <dbReference type="Rhea" id="RHEA-COMP:14681"/>
        <dbReference type="Rhea" id="RHEA-COMP:14684"/>
        <dbReference type="ChEBI" id="CHEBI:15378"/>
        <dbReference type="ChEBI" id="CHEBI:136912"/>
        <dbReference type="ChEBI" id="CHEBI:140656"/>
        <dbReference type="ChEBI" id="CHEBI:140657"/>
        <dbReference type="ChEBI" id="CHEBI:140660"/>
        <dbReference type="EC" id="2.3.1.269"/>
    </reaction>
</comment>
<evidence type="ECO:0000256" key="1">
    <source>
        <dbReference type="ARBA" id="ARBA00004651"/>
    </source>
</evidence>
<dbReference type="PROSITE" id="PS50263">
    <property type="entry name" value="CN_HYDROLASE"/>
    <property type="match status" value="1"/>
</dbReference>
<evidence type="ECO:0000256" key="3">
    <source>
        <dbReference type="ARBA" id="ARBA00022475"/>
    </source>
</evidence>
<dbReference type="InterPro" id="IPR036526">
    <property type="entry name" value="C-N_Hydrolase_sf"/>
</dbReference>
<dbReference type="PANTHER" id="PTHR38686:SF1">
    <property type="entry name" value="APOLIPOPROTEIN N-ACYLTRANSFERASE"/>
    <property type="match status" value="1"/>
</dbReference>
<dbReference type="PANTHER" id="PTHR38686">
    <property type="entry name" value="APOLIPOPROTEIN N-ACYLTRANSFERASE"/>
    <property type="match status" value="1"/>
</dbReference>
<evidence type="ECO:0000256" key="2">
    <source>
        <dbReference type="ARBA" id="ARBA00010065"/>
    </source>
</evidence>
<dbReference type="SUPFAM" id="SSF56317">
    <property type="entry name" value="Carbon-nitrogen hydrolase"/>
    <property type="match status" value="1"/>
</dbReference>
<keyword evidence="6 9" id="KW-1133">Transmembrane helix</keyword>